<feature type="region of interest" description="Disordered" evidence="1">
    <location>
        <begin position="243"/>
        <end position="350"/>
    </location>
</feature>
<gene>
    <name evidence="2" type="ORF">BDV98DRAFT_603218</name>
</gene>
<protein>
    <submittedName>
        <fullName evidence="2">Uncharacterized protein</fullName>
    </submittedName>
</protein>
<dbReference type="EMBL" id="ML178821">
    <property type="protein sequence ID" value="TFL02849.1"/>
    <property type="molecule type" value="Genomic_DNA"/>
</dbReference>
<feature type="compositionally biased region" description="Polar residues" evidence="1">
    <location>
        <begin position="56"/>
        <end position="76"/>
    </location>
</feature>
<feature type="compositionally biased region" description="Low complexity" evidence="1">
    <location>
        <begin position="312"/>
        <end position="324"/>
    </location>
</feature>
<proteinExistence type="predicted"/>
<feature type="compositionally biased region" description="Basic and acidic residues" evidence="1">
    <location>
        <begin position="193"/>
        <end position="215"/>
    </location>
</feature>
<feature type="compositionally biased region" description="Low complexity" evidence="1">
    <location>
        <begin position="243"/>
        <end position="262"/>
    </location>
</feature>
<feature type="region of interest" description="Disordered" evidence="1">
    <location>
        <begin position="193"/>
        <end position="227"/>
    </location>
</feature>
<sequence length="858" mass="91955">MSVTASDSGDVHLIIQAHKVASFEDDEDESDDRLLNELLHSKHTTDTDSLSSCSSEHPTPQWSISHEESAPSTSATEHSHMDIGHFELNETLPGIKAALDSVSHYEACTLMTSILHPTLDEAEQLALYNPIADGETNGDDVHVVDRCRGSWKEFTESLISAASCLDVDDCSPALNPTSTDASPTTLLVLESPASRHCERESADPRLQHQHPHSETTRAACPSSPTYDDDHDCDIASRSFSSASSGLSLHRSVSSSRSSATSGDGDEEVDVVFDSPPLGLEHDENHPPVFDTQFLTDEDLTTHSPTTPHEVATPTTSNSVSPTTTTDDEPVESVTRRKHSYPKPSPPTTSEVLKTMADFHQRFAQRNKPRYLASKSSSASSFTEGDVFGGGVEQSPPQNRGGFTKKNRVGSGSVTIKTASGVLLGEVGGTATCTDRTFWEGAARSSSNTSHFPEAPHPGMLYPSQEEMARMAVERYNAAFPPVPSPAPIPVYQSKRTSSKQHESQRPQHPHHLRGPSKDQISLPTTPSPSRDDSPSPASSDTSSYSNVGRGASAMKARHTRQNSMTTLRSALLVRKSRSAEGSPRAGTVGLKDEEETLSSGSGLSSSAPAPNGDHSGPSPPSGKREKGEKARAEELEADSDGWFRVKSSASSSGDKEKERKTRKKKSESVASETRGREKISTKPKDAIVWPSLNDPPATTPGTPTRDQSMGPRRHTKSTSSAATASSHSSMSFRSGSIPPASSPVPSLLSTSTASSQHHSPPFKVIPRLHPPPSNVPLQHPHPHPRPHQHPHSVPVMPVPVPVPPVVGVMYPPPPGMGLHPYHLAGQYGHGHAMAPRWAPAQPVYGPGPFGVPGQGWWV</sequence>
<feature type="compositionally biased region" description="Basic and acidic residues" evidence="1">
    <location>
        <begin position="622"/>
        <end position="634"/>
    </location>
</feature>
<feature type="region of interest" description="Disordered" evidence="1">
    <location>
        <begin position="45"/>
        <end position="79"/>
    </location>
</feature>
<feature type="compositionally biased region" description="Low complexity" evidence="1">
    <location>
        <begin position="597"/>
        <end position="610"/>
    </location>
</feature>
<feature type="compositionally biased region" description="Basic and acidic residues" evidence="1">
    <location>
        <begin position="673"/>
        <end position="685"/>
    </location>
</feature>
<feature type="region of interest" description="Disordered" evidence="1">
    <location>
        <begin position="364"/>
        <end position="408"/>
    </location>
</feature>
<feature type="compositionally biased region" description="Low complexity" evidence="1">
    <location>
        <begin position="521"/>
        <end position="545"/>
    </location>
</feature>
<keyword evidence="3" id="KW-1185">Reference proteome</keyword>
<feature type="compositionally biased region" description="Basic residues" evidence="1">
    <location>
        <begin position="780"/>
        <end position="790"/>
    </location>
</feature>
<dbReference type="AlphaFoldDB" id="A0A5C3QRE6"/>
<dbReference type="Proteomes" id="UP000305067">
    <property type="component" value="Unassembled WGS sequence"/>
</dbReference>
<evidence type="ECO:0000256" key="1">
    <source>
        <dbReference type="SAM" id="MobiDB-lite"/>
    </source>
</evidence>
<reference evidence="2 3" key="1">
    <citation type="journal article" date="2019" name="Nat. Ecol. Evol.">
        <title>Megaphylogeny resolves global patterns of mushroom evolution.</title>
        <authorList>
            <person name="Varga T."/>
            <person name="Krizsan K."/>
            <person name="Foldi C."/>
            <person name="Dima B."/>
            <person name="Sanchez-Garcia M."/>
            <person name="Sanchez-Ramirez S."/>
            <person name="Szollosi G.J."/>
            <person name="Szarkandi J.G."/>
            <person name="Papp V."/>
            <person name="Albert L."/>
            <person name="Andreopoulos W."/>
            <person name="Angelini C."/>
            <person name="Antonin V."/>
            <person name="Barry K.W."/>
            <person name="Bougher N.L."/>
            <person name="Buchanan P."/>
            <person name="Buyck B."/>
            <person name="Bense V."/>
            <person name="Catcheside P."/>
            <person name="Chovatia M."/>
            <person name="Cooper J."/>
            <person name="Damon W."/>
            <person name="Desjardin D."/>
            <person name="Finy P."/>
            <person name="Geml J."/>
            <person name="Haridas S."/>
            <person name="Hughes K."/>
            <person name="Justo A."/>
            <person name="Karasinski D."/>
            <person name="Kautmanova I."/>
            <person name="Kiss B."/>
            <person name="Kocsube S."/>
            <person name="Kotiranta H."/>
            <person name="LaButti K.M."/>
            <person name="Lechner B.E."/>
            <person name="Liimatainen K."/>
            <person name="Lipzen A."/>
            <person name="Lukacs Z."/>
            <person name="Mihaltcheva S."/>
            <person name="Morgado L.N."/>
            <person name="Niskanen T."/>
            <person name="Noordeloos M.E."/>
            <person name="Ohm R.A."/>
            <person name="Ortiz-Santana B."/>
            <person name="Ovrebo C."/>
            <person name="Racz N."/>
            <person name="Riley R."/>
            <person name="Savchenko A."/>
            <person name="Shiryaev A."/>
            <person name="Soop K."/>
            <person name="Spirin V."/>
            <person name="Szebenyi C."/>
            <person name="Tomsovsky M."/>
            <person name="Tulloss R.E."/>
            <person name="Uehling J."/>
            <person name="Grigoriev I.V."/>
            <person name="Vagvolgyi C."/>
            <person name="Papp T."/>
            <person name="Martin F.M."/>
            <person name="Miettinen O."/>
            <person name="Hibbett D.S."/>
            <person name="Nagy L.G."/>
        </authorList>
    </citation>
    <scope>NUCLEOTIDE SEQUENCE [LARGE SCALE GENOMIC DNA]</scope>
    <source>
        <strain evidence="2 3">CBS 309.79</strain>
    </source>
</reference>
<evidence type="ECO:0000313" key="3">
    <source>
        <dbReference type="Proteomes" id="UP000305067"/>
    </source>
</evidence>
<evidence type="ECO:0000313" key="2">
    <source>
        <dbReference type="EMBL" id="TFL02849.1"/>
    </source>
</evidence>
<accession>A0A5C3QRE6</accession>
<organism evidence="2 3">
    <name type="scientific">Pterulicium gracile</name>
    <dbReference type="NCBI Taxonomy" id="1884261"/>
    <lineage>
        <taxon>Eukaryota</taxon>
        <taxon>Fungi</taxon>
        <taxon>Dikarya</taxon>
        <taxon>Basidiomycota</taxon>
        <taxon>Agaricomycotina</taxon>
        <taxon>Agaricomycetes</taxon>
        <taxon>Agaricomycetidae</taxon>
        <taxon>Agaricales</taxon>
        <taxon>Pleurotineae</taxon>
        <taxon>Pterulaceae</taxon>
        <taxon>Pterulicium</taxon>
    </lineage>
</organism>
<feature type="compositionally biased region" description="Low complexity" evidence="1">
    <location>
        <begin position="717"/>
        <end position="761"/>
    </location>
</feature>
<feature type="region of interest" description="Disordered" evidence="1">
    <location>
        <begin position="480"/>
        <end position="791"/>
    </location>
</feature>
<name>A0A5C3QRE6_9AGAR</name>